<dbReference type="GO" id="GO:0003989">
    <property type="term" value="F:acetyl-CoA carboxylase activity"/>
    <property type="evidence" value="ECO:0007669"/>
    <property type="project" value="InterPro"/>
</dbReference>
<comment type="pathway">
    <text evidence="1 7">Lipid metabolism; fatty acid biosynthesis.</text>
</comment>
<keyword evidence="2 7" id="KW-0444">Lipid biosynthesis</keyword>
<dbReference type="InterPro" id="IPR000089">
    <property type="entry name" value="Biotin_lipoyl"/>
</dbReference>
<feature type="domain" description="Lipoyl-binding" evidence="9">
    <location>
        <begin position="168"/>
        <end position="244"/>
    </location>
</feature>
<evidence type="ECO:0000256" key="8">
    <source>
        <dbReference type="SAM" id="MobiDB-lite"/>
    </source>
</evidence>
<evidence type="ECO:0000259" key="9">
    <source>
        <dbReference type="PROSITE" id="PS50968"/>
    </source>
</evidence>
<evidence type="ECO:0000256" key="6">
    <source>
        <dbReference type="ARBA" id="ARBA00023267"/>
    </source>
</evidence>
<dbReference type="PROSITE" id="PS00188">
    <property type="entry name" value="BIOTIN"/>
    <property type="match status" value="1"/>
</dbReference>
<evidence type="ECO:0000313" key="10">
    <source>
        <dbReference type="EMBL" id="ABD12285.1"/>
    </source>
</evidence>
<feature type="region of interest" description="Disordered" evidence="8">
    <location>
        <begin position="1"/>
        <end position="31"/>
    </location>
</feature>
<dbReference type="AlphaFoldDB" id="Q2J8V7"/>
<dbReference type="InterPro" id="IPR011053">
    <property type="entry name" value="Single_hybrid_motif"/>
</dbReference>
<evidence type="ECO:0000256" key="1">
    <source>
        <dbReference type="ARBA" id="ARBA00005194"/>
    </source>
</evidence>
<dbReference type="InterPro" id="IPR053217">
    <property type="entry name" value="ACC_Biotin_Carrier"/>
</dbReference>
<evidence type="ECO:0000256" key="2">
    <source>
        <dbReference type="ARBA" id="ARBA00022516"/>
    </source>
</evidence>
<dbReference type="PRINTS" id="PR01071">
    <property type="entry name" value="ACOABIOTINCC"/>
</dbReference>
<protein>
    <recommendedName>
        <fullName evidence="7">Biotin carboxyl carrier protein of acetyl-CoA carboxylase</fullName>
    </recommendedName>
</protein>
<evidence type="ECO:0000256" key="3">
    <source>
        <dbReference type="ARBA" id="ARBA00022832"/>
    </source>
</evidence>
<dbReference type="Proteomes" id="UP000001937">
    <property type="component" value="Chromosome"/>
</dbReference>
<keyword evidence="5 7" id="KW-0275">Fatty acid biosynthesis</keyword>
<evidence type="ECO:0000313" key="11">
    <source>
        <dbReference type="Proteomes" id="UP000001937"/>
    </source>
</evidence>
<keyword evidence="6 7" id="KW-0092">Biotin</keyword>
<dbReference type="Gene3D" id="2.40.50.100">
    <property type="match status" value="1"/>
</dbReference>
<accession>Q2J8V7</accession>
<dbReference type="InterPro" id="IPR001882">
    <property type="entry name" value="Biotin_BS"/>
</dbReference>
<dbReference type="PANTHER" id="PTHR47597:SF1">
    <property type="entry name" value="IS A MEMBER OF THE PF|00364 BIOTIN-REQUIRING ENZYMES FAMILY-RELATED"/>
    <property type="match status" value="1"/>
</dbReference>
<organism evidence="10 11">
    <name type="scientific">Frankia casuarinae (strain DSM 45818 / CECT 9043 / HFP020203 / CcI3)</name>
    <dbReference type="NCBI Taxonomy" id="106370"/>
    <lineage>
        <taxon>Bacteria</taxon>
        <taxon>Bacillati</taxon>
        <taxon>Actinomycetota</taxon>
        <taxon>Actinomycetes</taxon>
        <taxon>Frankiales</taxon>
        <taxon>Frankiaceae</taxon>
        <taxon>Frankia</taxon>
    </lineage>
</organism>
<gene>
    <name evidence="10" type="ordered locus">Francci3_2927</name>
</gene>
<dbReference type="CDD" id="cd06850">
    <property type="entry name" value="biotinyl_domain"/>
    <property type="match status" value="1"/>
</dbReference>
<dbReference type="HOGENOM" id="CLU_016733_3_1_11"/>
<dbReference type="GO" id="GO:0006633">
    <property type="term" value="P:fatty acid biosynthetic process"/>
    <property type="evidence" value="ECO:0007669"/>
    <property type="project" value="UniProtKB-UniPathway"/>
</dbReference>
<feature type="region of interest" description="Disordered" evidence="8">
    <location>
        <begin position="94"/>
        <end position="123"/>
    </location>
</feature>
<sequence>MSTTVAARRSGAVSSNGNRAVDDPGTAPGWSTAASGPLSAIDAADVDTVLAAVQHHALALYANAVRPPSHLRVTAGDIVVELAWTDLAELGDDRREPVQATAPPRRHPVPAPRSVPGGAVSGGAVSGGAVSGGAVSGGAVSGGAVPGEAAPVEERPADSSTAGGDAGLSYVTAPSVGVFYYAPEPGARPFVRVGDTVKAGQQVAILEVMKLMIPIEADTAGRIVEVCQPDATSVEYGERLIAIDPDARG</sequence>
<dbReference type="GO" id="GO:0009317">
    <property type="term" value="C:acetyl-CoA carboxylase complex"/>
    <property type="evidence" value="ECO:0007669"/>
    <property type="project" value="InterPro"/>
</dbReference>
<evidence type="ECO:0000256" key="4">
    <source>
        <dbReference type="ARBA" id="ARBA00023098"/>
    </source>
</evidence>
<dbReference type="RefSeq" id="WP_011437314.1">
    <property type="nucleotide sequence ID" value="NC_007777.1"/>
</dbReference>
<keyword evidence="3 7" id="KW-0276">Fatty acid metabolism</keyword>
<keyword evidence="11" id="KW-1185">Reference proteome</keyword>
<reference evidence="10 11" key="1">
    <citation type="journal article" date="2007" name="Genome Res.">
        <title>Genome characteristics of facultatively symbiotic Frankia sp. strains reflect host range and host plant biogeography.</title>
        <authorList>
            <person name="Normand P."/>
            <person name="Lapierre P."/>
            <person name="Tisa L.S."/>
            <person name="Gogarten J.P."/>
            <person name="Alloisio N."/>
            <person name="Bagnarol E."/>
            <person name="Bassi C.A."/>
            <person name="Berry A.M."/>
            <person name="Bickhart D.M."/>
            <person name="Choisne N."/>
            <person name="Couloux A."/>
            <person name="Cournoyer B."/>
            <person name="Cruveiller S."/>
            <person name="Daubin V."/>
            <person name="Demange N."/>
            <person name="Francino M.P."/>
            <person name="Goltsman E."/>
            <person name="Huang Y."/>
            <person name="Kopp O.R."/>
            <person name="Labarre L."/>
            <person name="Lapidus A."/>
            <person name="Lavire C."/>
            <person name="Marechal J."/>
            <person name="Martinez M."/>
            <person name="Mastronunzio J.E."/>
            <person name="Mullin B.C."/>
            <person name="Niemann J."/>
            <person name="Pujic P."/>
            <person name="Rawnsley T."/>
            <person name="Rouy Z."/>
            <person name="Schenowitz C."/>
            <person name="Sellstedt A."/>
            <person name="Tavares F."/>
            <person name="Tomkins J.P."/>
            <person name="Vallenet D."/>
            <person name="Valverde C."/>
            <person name="Wall L.G."/>
            <person name="Wang Y."/>
            <person name="Medigue C."/>
            <person name="Benson D.R."/>
        </authorList>
    </citation>
    <scope>NUCLEOTIDE SEQUENCE [LARGE SCALE GENOMIC DNA]</scope>
    <source>
        <strain evidence="11">DSM 45818 / CECT 9043 / CcI3</strain>
    </source>
</reference>
<dbReference type="SUPFAM" id="SSF51230">
    <property type="entry name" value="Single hybrid motif"/>
    <property type="match status" value="1"/>
</dbReference>
<dbReference type="KEGG" id="fra:Francci3_2927"/>
<comment type="function">
    <text evidence="7">This protein is a component of the acetyl coenzyme A carboxylase complex; first, biotin carboxylase catalyzes the carboxylation of the carrier protein and then the transcarboxylase transfers the carboxyl group to form malonyl-CoA.</text>
</comment>
<dbReference type="UniPathway" id="UPA00094"/>
<dbReference type="eggNOG" id="COG0511">
    <property type="taxonomic scope" value="Bacteria"/>
</dbReference>
<evidence type="ECO:0000256" key="5">
    <source>
        <dbReference type="ARBA" id="ARBA00023160"/>
    </source>
</evidence>
<keyword evidence="4 7" id="KW-0443">Lipid metabolism</keyword>
<feature type="region of interest" description="Disordered" evidence="8">
    <location>
        <begin position="140"/>
        <end position="164"/>
    </location>
</feature>
<proteinExistence type="predicted"/>
<dbReference type="Pfam" id="PF00364">
    <property type="entry name" value="Biotin_lipoyl"/>
    <property type="match status" value="1"/>
</dbReference>
<dbReference type="PANTHER" id="PTHR47597">
    <property type="entry name" value="IS A MEMBER OF THE PF|00364 BIOTIN-REQUIRING ENZYMES FAMILY-RELATED"/>
    <property type="match status" value="1"/>
</dbReference>
<evidence type="ECO:0000256" key="7">
    <source>
        <dbReference type="RuleBase" id="RU364072"/>
    </source>
</evidence>
<name>Q2J8V7_FRACC</name>
<dbReference type="EMBL" id="CP000249">
    <property type="protein sequence ID" value="ABD12285.1"/>
    <property type="molecule type" value="Genomic_DNA"/>
</dbReference>
<dbReference type="STRING" id="106370.Francci3_2927"/>
<dbReference type="InterPro" id="IPR001249">
    <property type="entry name" value="AcCoA_biotinCC"/>
</dbReference>
<dbReference type="PROSITE" id="PS50968">
    <property type="entry name" value="BIOTINYL_LIPOYL"/>
    <property type="match status" value="1"/>
</dbReference>